<dbReference type="EMBL" id="MAAO01000006">
    <property type="protein sequence ID" value="OUR96406.1"/>
    <property type="molecule type" value="Genomic_DNA"/>
</dbReference>
<dbReference type="Pfam" id="PF00793">
    <property type="entry name" value="DAHP_synth_1"/>
    <property type="match status" value="1"/>
</dbReference>
<feature type="domain" description="Chorismate mutase" evidence="3">
    <location>
        <begin position="269"/>
        <end position="360"/>
    </location>
</feature>
<reference evidence="5" key="1">
    <citation type="journal article" date="2017" name="Proc. Natl. Acad. Sci. U.S.A.">
        <title>Simulation of Deepwater Horizon oil plume reveals substrate specialization within a complex community of hydrocarbon-degraders.</title>
        <authorList>
            <person name="Hu P."/>
            <person name="Dubinsky E.A."/>
            <person name="Probst A.J."/>
            <person name="Wang J."/>
            <person name="Sieber C.M.K."/>
            <person name="Tom L.M."/>
            <person name="Gardinali P."/>
            <person name="Banfield J.F."/>
            <person name="Atlas R.M."/>
            <person name="Andersen G.L."/>
        </authorList>
    </citation>
    <scope>NUCLEOTIDE SEQUENCE [LARGE SCALE GENOMIC DNA]</scope>
</reference>
<comment type="caution">
    <text evidence="4">The sequence shown here is derived from an EMBL/GenBank/DDBJ whole genome shotgun (WGS) entry which is preliminary data.</text>
</comment>
<keyword evidence="2" id="KW-0808">Transferase</keyword>
<dbReference type="Proteomes" id="UP000196531">
    <property type="component" value="Unassembled WGS sequence"/>
</dbReference>
<dbReference type="PANTHER" id="PTHR43018">
    <property type="entry name" value="PHOSPHO-2-DEHYDRO-3-DEOXYHEPTONATE ALDOLASE"/>
    <property type="match status" value="1"/>
</dbReference>
<dbReference type="InterPro" id="IPR052899">
    <property type="entry name" value="Class-I_DAHP_synthase"/>
</dbReference>
<accession>A0A1Y5F680</accession>
<dbReference type="Gene3D" id="1.20.59.10">
    <property type="entry name" value="Chorismate mutase"/>
    <property type="match status" value="1"/>
</dbReference>
<dbReference type="GO" id="GO:0046417">
    <property type="term" value="P:chorismate metabolic process"/>
    <property type="evidence" value="ECO:0007669"/>
    <property type="project" value="InterPro"/>
</dbReference>
<evidence type="ECO:0000313" key="4">
    <source>
        <dbReference type="EMBL" id="OUR96406.1"/>
    </source>
</evidence>
<evidence type="ECO:0000313" key="5">
    <source>
        <dbReference type="Proteomes" id="UP000196531"/>
    </source>
</evidence>
<dbReference type="PROSITE" id="PS51168">
    <property type="entry name" value="CHORISMATE_MUT_2"/>
    <property type="match status" value="1"/>
</dbReference>
<protein>
    <recommendedName>
        <fullName evidence="1">chorismate mutase</fullName>
        <ecNumber evidence="1">5.4.99.5</ecNumber>
    </recommendedName>
</protein>
<dbReference type="Pfam" id="PF01817">
    <property type="entry name" value="CM_2"/>
    <property type="match status" value="1"/>
</dbReference>
<sequence length="367" mass="41327">MENEMDFIPLNKWIPNLNHPLVIAGPCSAESPEQMLATAREIAKIPDVRIFRAGIWKPRTRPNCFEGVGAEGLKWLEDVKAETGLLTTTEVANAQHVELALKHNVDILWIGARTTVSPFAVQEIADALKGVNIPVMVKNPVNQDLPLWLGAIERFAGAGITKLAAIHRGFSTGDKSKYRNLPKWNIPIELKRRFPDLPMICDPSHIAGRRDLIAQICQKAMDVDMDGLMVETHINPDVALSDAAQQVTPEALSKIISSLSLRTEYAVDRSFEQELEHLRNLVDRADLDILEALKERTEIIKKIGLAKKENNIMPLQIHRMDELMKMRVERGVNLGLTEKFIRDIYHTIHTESVRIQGDIVNEIDTKK</sequence>
<proteinExistence type="predicted"/>
<dbReference type="InterPro" id="IPR013785">
    <property type="entry name" value="Aldolase_TIM"/>
</dbReference>
<dbReference type="InterPro" id="IPR036979">
    <property type="entry name" value="CM_dom_sf"/>
</dbReference>
<dbReference type="GO" id="GO:0016740">
    <property type="term" value="F:transferase activity"/>
    <property type="evidence" value="ECO:0007669"/>
    <property type="project" value="UniProtKB-KW"/>
</dbReference>
<gene>
    <name evidence="4" type="ORF">A9Q84_08625</name>
</gene>
<dbReference type="InterPro" id="IPR036263">
    <property type="entry name" value="Chorismate_II_sf"/>
</dbReference>
<name>A0A1Y5F680_9BACT</name>
<dbReference type="AlphaFoldDB" id="A0A1Y5F680"/>
<dbReference type="GO" id="GO:0004106">
    <property type="term" value="F:chorismate mutase activity"/>
    <property type="evidence" value="ECO:0007669"/>
    <property type="project" value="UniProtKB-EC"/>
</dbReference>
<evidence type="ECO:0000259" key="3">
    <source>
        <dbReference type="PROSITE" id="PS51168"/>
    </source>
</evidence>
<organism evidence="4 5">
    <name type="scientific">Halobacteriovorax marinus</name>
    <dbReference type="NCBI Taxonomy" id="97084"/>
    <lineage>
        <taxon>Bacteria</taxon>
        <taxon>Pseudomonadati</taxon>
        <taxon>Bdellovibrionota</taxon>
        <taxon>Bacteriovoracia</taxon>
        <taxon>Bacteriovoracales</taxon>
        <taxon>Halobacteriovoraceae</taxon>
        <taxon>Halobacteriovorax</taxon>
    </lineage>
</organism>
<dbReference type="InterPro" id="IPR006218">
    <property type="entry name" value="DAHP1/KDSA"/>
</dbReference>
<dbReference type="Gene3D" id="3.20.20.70">
    <property type="entry name" value="Aldolase class I"/>
    <property type="match status" value="1"/>
</dbReference>
<dbReference type="PANTHER" id="PTHR43018:SF1">
    <property type="entry name" value="PROTEIN AROA(G)"/>
    <property type="match status" value="1"/>
</dbReference>
<evidence type="ECO:0000256" key="2">
    <source>
        <dbReference type="ARBA" id="ARBA00022679"/>
    </source>
</evidence>
<dbReference type="InterPro" id="IPR002701">
    <property type="entry name" value="CM_II_prokaryot"/>
</dbReference>
<evidence type="ECO:0000256" key="1">
    <source>
        <dbReference type="ARBA" id="ARBA00012404"/>
    </source>
</evidence>
<dbReference type="SUPFAM" id="SSF48600">
    <property type="entry name" value="Chorismate mutase II"/>
    <property type="match status" value="1"/>
</dbReference>
<dbReference type="EC" id="5.4.99.5" evidence="1"/>
<dbReference type="SMART" id="SM00830">
    <property type="entry name" value="CM_2"/>
    <property type="match status" value="1"/>
</dbReference>
<dbReference type="SUPFAM" id="SSF51569">
    <property type="entry name" value="Aldolase"/>
    <property type="match status" value="1"/>
</dbReference>